<organism evidence="1 2">
    <name type="scientific">Allacma fusca</name>
    <dbReference type="NCBI Taxonomy" id="39272"/>
    <lineage>
        <taxon>Eukaryota</taxon>
        <taxon>Metazoa</taxon>
        <taxon>Ecdysozoa</taxon>
        <taxon>Arthropoda</taxon>
        <taxon>Hexapoda</taxon>
        <taxon>Collembola</taxon>
        <taxon>Symphypleona</taxon>
        <taxon>Sminthuridae</taxon>
        <taxon>Allacma</taxon>
    </lineage>
</organism>
<dbReference type="Proteomes" id="UP000708208">
    <property type="component" value="Unassembled WGS sequence"/>
</dbReference>
<accession>A0A8J2PXP2</accession>
<comment type="caution">
    <text evidence="1">The sequence shown here is derived from an EMBL/GenBank/DDBJ whole genome shotgun (WGS) entry which is preliminary data.</text>
</comment>
<protein>
    <submittedName>
        <fullName evidence="1">Uncharacterized protein</fullName>
    </submittedName>
</protein>
<reference evidence="1" key="1">
    <citation type="submission" date="2021-06" db="EMBL/GenBank/DDBJ databases">
        <authorList>
            <person name="Hodson N. C."/>
            <person name="Mongue J. A."/>
            <person name="Jaron S. K."/>
        </authorList>
    </citation>
    <scope>NUCLEOTIDE SEQUENCE</scope>
</reference>
<evidence type="ECO:0000313" key="2">
    <source>
        <dbReference type="Proteomes" id="UP000708208"/>
    </source>
</evidence>
<evidence type="ECO:0000313" key="1">
    <source>
        <dbReference type="EMBL" id="CAG7825855.1"/>
    </source>
</evidence>
<name>A0A8J2PXP2_9HEXA</name>
<dbReference type="EMBL" id="CAJVCH010537711">
    <property type="protein sequence ID" value="CAG7825855.1"/>
    <property type="molecule type" value="Genomic_DNA"/>
</dbReference>
<gene>
    <name evidence="1" type="ORF">AFUS01_LOCUS35941</name>
</gene>
<keyword evidence="2" id="KW-1185">Reference proteome</keyword>
<sequence length="166" mass="18089">MQHYPLLHSSLCYIEEITELEGAGIRSPGSISSLVVCACACTLPAGSNDHGDGADGYSIPKITWKLNYTQLVPLKESSYEDQVAIKVINFQGIPKGSKERKKTNPRCEVNALNIYLTGFVQGRMEVEIVKKGALVKSCSPGSKPIVNYINGTWRRSTSRSVIVLGT</sequence>
<dbReference type="AlphaFoldDB" id="A0A8J2PXP2"/>
<proteinExistence type="predicted"/>